<reference evidence="3" key="1">
    <citation type="journal article" date="2019" name="Int. J. Syst. Evol. Microbiol.">
        <title>The Global Catalogue of Microorganisms (GCM) 10K type strain sequencing project: providing services to taxonomists for standard genome sequencing and annotation.</title>
        <authorList>
            <consortium name="The Broad Institute Genomics Platform"/>
            <consortium name="The Broad Institute Genome Sequencing Center for Infectious Disease"/>
            <person name="Wu L."/>
            <person name="Ma J."/>
        </authorList>
    </citation>
    <scope>NUCLEOTIDE SEQUENCE [LARGE SCALE GENOMIC DNA]</scope>
    <source>
        <strain evidence="3">CGMCC 4.1721</strain>
    </source>
</reference>
<sequence length="112" mass="12035">MTTADVFARARMLGWTLLVLPLSFALLRGWAPARVRRRATPRMVRVRGAAGLVLWASAVTSAAFQSSGVLDDGWHPVRILAGPVAVLVAIVLVAVTDVAERRRRGVPLPASQ</sequence>
<evidence type="ECO:0008006" key="4">
    <source>
        <dbReference type="Google" id="ProtNLM"/>
    </source>
</evidence>
<keyword evidence="3" id="KW-1185">Reference proteome</keyword>
<dbReference type="RefSeq" id="WP_031097048.1">
    <property type="nucleotide sequence ID" value="NZ_JBFADZ010000005.1"/>
</dbReference>
<evidence type="ECO:0000256" key="1">
    <source>
        <dbReference type="SAM" id="Phobius"/>
    </source>
</evidence>
<evidence type="ECO:0000313" key="3">
    <source>
        <dbReference type="Proteomes" id="UP001596208"/>
    </source>
</evidence>
<keyword evidence="1" id="KW-0812">Transmembrane</keyword>
<gene>
    <name evidence="2" type="ORF">ACFPRK_12655</name>
</gene>
<evidence type="ECO:0000313" key="2">
    <source>
        <dbReference type="EMBL" id="MFC5171441.1"/>
    </source>
</evidence>
<name>A0ABW0B2G3_9ACTN</name>
<feature type="transmembrane region" description="Helical" evidence="1">
    <location>
        <begin position="76"/>
        <end position="95"/>
    </location>
</feature>
<protein>
    <recommendedName>
        <fullName evidence="4">Integral membrane protein</fullName>
    </recommendedName>
</protein>
<organism evidence="2 3">
    <name type="scientific">Streptomyces mutomycini</name>
    <dbReference type="NCBI Taxonomy" id="284036"/>
    <lineage>
        <taxon>Bacteria</taxon>
        <taxon>Bacillati</taxon>
        <taxon>Actinomycetota</taxon>
        <taxon>Actinomycetes</taxon>
        <taxon>Kitasatosporales</taxon>
        <taxon>Streptomycetaceae</taxon>
        <taxon>Streptomyces</taxon>
    </lineage>
</organism>
<proteinExistence type="predicted"/>
<keyword evidence="1" id="KW-1133">Transmembrane helix</keyword>
<dbReference type="Proteomes" id="UP001596208">
    <property type="component" value="Unassembled WGS sequence"/>
</dbReference>
<comment type="caution">
    <text evidence="2">The sequence shown here is derived from an EMBL/GenBank/DDBJ whole genome shotgun (WGS) entry which is preliminary data.</text>
</comment>
<keyword evidence="1" id="KW-0472">Membrane</keyword>
<feature type="transmembrane region" description="Helical" evidence="1">
    <location>
        <begin position="52"/>
        <end position="70"/>
    </location>
</feature>
<dbReference type="EMBL" id="JBHSKI010000005">
    <property type="protein sequence ID" value="MFC5171441.1"/>
    <property type="molecule type" value="Genomic_DNA"/>
</dbReference>
<feature type="transmembrane region" description="Helical" evidence="1">
    <location>
        <begin position="12"/>
        <end position="31"/>
    </location>
</feature>
<accession>A0ABW0B2G3</accession>